<dbReference type="Gene3D" id="2.40.160.20">
    <property type="match status" value="1"/>
</dbReference>
<dbReference type="EMBL" id="FOIE01000007">
    <property type="protein sequence ID" value="SET71179.1"/>
    <property type="molecule type" value="Genomic_DNA"/>
</dbReference>
<evidence type="ECO:0000313" key="1">
    <source>
        <dbReference type="EMBL" id="SET71179.1"/>
    </source>
</evidence>
<dbReference type="Pfam" id="PF11578">
    <property type="entry name" value="DUF3237"/>
    <property type="match status" value="1"/>
</dbReference>
<sequence length="154" mass="16428">MDGYAFEATMTRVVPIGLVPEGLRLNAYYQGRITEGPLTGDTVDGVDYFLLRRDGVGVIDVRQVLSGEGGRTVAAEVHGYVAAPSPVPPLEEVADPAFTWPDAELPMHGSVVLRTAAPELQALNSTVYGFTGTVNVARGELRFRAQSLALVLVT</sequence>
<accession>A0A1I0GLU3</accession>
<dbReference type="AlphaFoldDB" id="A0A1I0GLU3"/>
<gene>
    <name evidence="1" type="ORF">SAMN04488546_3337</name>
</gene>
<dbReference type="Proteomes" id="UP000198507">
    <property type="component" value="Unassembled WGS sequence"/>
</dbReference>
<protein>
    <submittedName>
        <fullName evidence="1">Uncharacterized protein</fullName>
    </submittedName>
</protein>
<reference evidence="2" key="1">
    <citation type="submission" date="2016-10" db="EMBL/GenBank/DDBJ databases">
        <authorList>
            <person name="Varghese N."/>
            <person name="Submissions S."/>
        </authorList>
    </citation>
    <scope>NUCLEOTIDE SEQUENCE [LARGE SCALE GENOMIC DNA]</scope>
    <source>
        <strain evidence="2">DSM 44209</strain>
    </source>
</reference>
<name>A0A1I0GLU3_9ACTN</name>
<proteinExistence type="predicted"/>
<dbReference type="OrthoDB" id="5186159at2"/>
<organism evidence="1 2">
    <name type="scientific">Geodermatophilus poikilotrophus</name>
    <dbReference type="NCBI Taxonomy" id="1333667"/>
    <lineage>
        <taxon>Bacteria</taxon>
        <taxon>Bacillati</taxon>
        <taxon>Actinomycetota</taxon>
        <taxon>Actinomycetes</taxon>
        <taxon>Geodermatophilales</taxon>
        <taxon>Geodermatophilaceae</taxon>
        <taxon>Geodermatophilus</taxon>
    </lineage>
</organism>
<dbReference type="RefSeq" id="WP_091445998.1">
    <property type="nucleotide sequence ID" value="NZ_FOIE01000007.1"/>
</dbReference>
<keyword evidence="2" id="KW-1185">Reference proteome</keyword>
<evidence type="ECO:0000313" key="2">
    <source>
        <dbReference type="Proteomes" id="UP000198507"/>
    </source>
</evidence>